<name>E6YKS8_9HYPH</name>
<evidence type="ECO:0000256" key="1">
    <source>
        <dbReference type="SAM" id="Phobius"/>
    </source>
</evidence>
<keyword evidence="1" id="KW-1133">Transmembrane helix</keyword>
<feature type="transmembrane region" description="Helical" evidence="1">
    <location>
        <begin position="34"/>
        <end position="52"/>
    </location>
</feature>
<sequence>MAFAYYIISEINCIHLVLYKDVNLLSYYLLKMSVIKRILCFMIQLNLILNVIKYMYKMNIIKLILQC</sequence>
<protein>
    <submittedName>
        <fullName evidence="2">Uncharacterized protein</fullName>
    </submittedName>
</protein>
<accession>E6YKS8</accession>
<dbReference type="EMBL" id="FN645457">
    <property type="protein sequence ID" value="CBI77466.1"/>
    <property type="molecule type" value="Genomic_DNA"/>
</dbReference>
<dbReference type="AlphaFoldDB" id="E6YKS8"/>
<organism evidence="2">
    <name type="scientific">Bartonella rochalimae ATCC BAA-1498</name>
    <dbReference type="NCBI Taxonomy" id="685782"/>
    <lineage>
        <taxon>Bacteria</taxon>
        <taxon>Pseudomonadati</taxon>
        <taxon>Pseudomonadota</taxon>
        <taxon>Alphaproteobacteria</taxon>
        <taxon>Hyphomicrobiales</taxon>
        <taxon>Bartonellaceae</taxon>
        <taxon>Bartonella</taxon>
    </lineage>
</organism>
<gene>
    <name evidence="2" type="ORF">BARRO_30047</name>
</gene>
<evidence type="ECO:0000313" key="2">
    <source>
        <dbReference type="EMBL" id="CBI77466.1"/>
    </source>
</evidence>
<keyword evidence="1" id="KW-0812">Transmembrane</keyword>
<keyword evidence="1" id="KW-0472">Membrane</keyword>
<proteinExistence type="predicted"/>
<reference evidence="2" key="1">
    <citation type="journal article" date="2011" name="PLoS Genet.">
        <title>Parallel evolution of a type IV secretion system in radiating lineages of the host-restricted bacterial pathogen Bartonella.</title>
        <authorList>
            <person name="Engel P."/>
            <person name="Salzburger W."/>
            <person name="Liesch M."/>
            <person name="Chang C.C."/>
            <person name="Maruyama S."/>
            <person name="Lanz C."/>
            <person name="Calteau A."/>
            <person name="Lajus A."/>
            <person name="Medigue C."/>
            <person name="Schuster S.C."/>
            <person name="Dehio C."/>
        </authorList>
    </citation>
    <scope>NUCLEOTIDE SEQUENCE</scope>
    <source>
        <strain evidence="2">ATCC BAA-1498</strain>
    </source>
</reference>